<gene>
    <name evidence="7" type="ORF">BHK98_00825</name>
</gene>
<feature type="transmembrane region" description="Helical" evidence="6">
    <location>
        <begin position="121"/>
        <end position="141"/>
    </location>
</feature>
<reference evidence="7 8" key="1">
    <citation type="journal article" date="2016" name="Appl. Environ. Microbiol.">
        <title>Function and Phylogeny of Bacterial Butyryl Coenzyme A:Acetate Transferases and Their Diversity in the Proximal Colon of Swine.</title>
        <authorList>
            <person name="Trachsel J."/>
            <person name="Bayles D.O."/>
            <person name="Looft T."/>
            <person name="Levine U.Y."/>
            <person name="Allen H.K."/>
        </authorList>
    </citation>
    <scope>NUCLEOTIDE SEQUENCE [LARGE SCALE GENOMIC DNA]</scope>
    <source>
        <strain evidence="7 8">68-3-10</strain>
    </source>
</reference>
<evidence type="ECO:0000256" key="3">
    <source>
        <dbReference type="ARBA" id="ARBA00022692"/>
    </source>
</evidence>
<dbReference type="PANTHER" id="PTHR30250">
    <property type="entry name" value="PST FAMILY PREDICTED COLANIC ACID TRANSPORTER"/>
    <property type="match status" value="1"/>
</dbReference>
<comment type="caution">
    <text evidence="7">The sequence shown here is derived from an EMBL/GenBank/DDBJ whole genome shotgun (WGS) entry which is preliminary data.</text>
</comment>
<dbReference type="OrthoDB" id="9775950at2"/>
<dbReference type="EMBL" id="MJIE01000001">
    <property type="protein sequence ID" value="OLR54757.1"/>
    <property type="molecule type" value="Genomic_DNA"/>
</dbReference>
<evidence type="ECO:0000313" key="7">
    <source>
        <dbReference type="EMBL" id="OLR54757.1"/>
    </source>
</evidence>
<dbReference type="RefSeq" id="WP_075711776.1">
    <property type="nucleotide sequence ID" value="NZ_MJIE01000001.1"/>
</dbReference>
<keyword evidence="2" id="KW-1003">Cell membrane</keyword>
<dbReference type="Pfam" id="PF01943">
    <property type="entry name" value="Polysacc_synt"/>
    <property type="match status" value="1"/>
</dbReference>
<keyword evidence="8" id="KW-1185">Reference proteome</keyword>
<dbReference type="InterPro" id="IPR002797">
    <property type="entry name" value="Polysacc_synth"/>
</dbReference>
<dbReference type="InterPro" id="IPR024923">
    <property type="entry name" value="PG_synth_SpoVB"/>
</dbReference>
<feature type="transmembrane region" description="Helical" evidence="6">
    <location>
        <begin position="44"/>
        <end position="67"/>
    </location>
</feature>
<evidence type="ECO:0000256" key="6">
    <source>
        <dbReference type="SAM" id="Phobius"/>
    </source>
</evidence>
<feature type="transmembrane region" description="Helical" evidence="6">
    <location>
        <begin position="186"/>
        <end position="211"/>
    </location>
</feature>
<sequence>MSDSNEKKFLKGAAILAGAGVMIKLLGAVFRIPLTNWIGDGMTYYSVAYAIYGTLVVIGTAGVPVAISRLVSESIVQKRYRNAHKIFHVATLLLLGVGTVCFIICFFGADIIARAVGSPKSALAVRAMAPALFFVPLFSSFRGFFNGRQNMNPTAISEITEQLVRCGVGLSLAYVFAFHSGDMVKAAAGASFGASAGAIAGLAVIALIFLLNHKVFRQKIECGDPMVEDGKYLAKKITMIAVPIIIGCEIMPIMTLIDTSIVMNVLQQTGWSRAATEHMYSLYGGYCNPIIAFPQIFTQAVAVSLVPAISRNFAVNNATEVNETIKLGYRTTMIMGFPCAFGLFFLAEPILKLLYFEQPESCREAAPIMMLLAIGVIFLAHMQTSTSVLQAIGKQMIPVRNLAIGCVFKVFVTYFTVGVHVINVKGAAIGTLVAYFVAMTLNDLSVHKYTGVRHNISLTYVRPLIAALLMAAWALGVYKGMMILLAGHSGNMANALSAAVAILTAMVIYVILIFAVRAITPEELERMPGGGRFARLANKFIRR</sequence>
<evidence type="ECO:0000256" key="2">
    <source>
        <dbReference type="ARBA" id="ARBA00022475"/>
    </source>
</evidence>
<dbReference type="AlphaFoldDB" id="A0A1Q9JF42"/>
<evidence type="ECO:0000256" key="1">
    <source>
        <dbReference type="ARBA" id="ARBA00004651"/>
    </source>
</evidence>
<feature type="transmembrane region" description="Helical" evidence="6">
    <location>
        <begin position="240"/>
        <end position="263"/>
    </location>
</feature>
<evidence type="ECO:0000256" key="4">
    <source>
        <dbReference type="ARBA" id="ARBA00022989"/>
    </source>
</evidence>
<feature type="transmembrane region" description="Helical" evidence="6">
    <location>
        <begin position="327"/>
        <end position="345"/>
    </location>
</feature>
<proteinExistence type="predicted"/>
<evidence type="ECO:0000313" key="8">
    <source>
        <dbReference type="Proteomes" id="UP000187404"/>
    </source>
</evidence>
<dbReference type="CDD" id="cd13124">
    <property type="entry name" value="MATE_SpoVB_like"/>
    <property type="match status" value="1"/>
</dbReference>
<feature type="transmembrane region" description="Helical" evidence="6">
    <location>
        <begin position="365"/>
        <end position="382"/>
    </location>
</feature>
<accession>A0A1Q9JF42</accession>
<feature type="transmembrane region" description="Helical" evidence="6">
    <location>
        <begin position="428"/>
        <end position="446"/>
    </location>
</feature>
<dbReference type="PIRSF" id="PIRSF038958">
    <property type="entry name" value="PG_synth_SpoVB"/>
    <property type="match status" value="1"/>
</dbReference>
<dbReference type="GO" id="GO:0005886">
    <property type="term" value="C:plasma membrane"/>
    <property type="evidence" value="ECO:0007669"/>
    <property type="project" value="UniProtKB-SubCell"/>
</dbReference>
<organism evidence="7 8">
    <name type="scientific">Hornefia porci</name>
    <dbReference type="NCBI Taxonomy" id="2652292"/>
    <lineage>
        <taxon>Bacteria</taxon>
        <taxon>Bacillati</taxon>
        <taxon>Bacillota</taxon>
        <taxon>Clostridia</taxon>
        <taxon>Peptostreptococcales</taxon>
        <taxon>Anaerovoracaceae</taxon>
        <taxon>Hornefia</taxon>
    </lineage>
</organism>
<feature type="transmembrane region" description="Helical" evidence="6">
    <location>
        <begin position="458"/>
        <end position="478"/>
    </location>
</feature>
<keyword evidence="3 6" id="KW-0812">Transmembrane</keyword>
<evidence type="ECO:0000256" key="5">
    <source>
        <dbReference type="ARBA" id="ARBA00023136"/>
    </source>
</evidence>
<feature type="transmembrane region" description="Helical" evidence="6">
    <location>
        <begin position="498"/>
        <end position="519"/>
    </location>
</feature>
<feature type="transmembrane region" description="Helical" evidence="6">
    <location>
        <begin position="87"/>
        <end position="109"/>
    </location>
</feature>
<dbReference type="Proteomes" id="UP000187404">
    <property type="component" value="Unassembled WGS sequence"/>
</dbReference>
<feature type="transmembrane region" description="Helical" evidence="6">
    <location>
        <begin position="402"/>
        <end position="422"/>
    </location>
</feature>
<dbReference type="STRING" id="1261640.BHK98_00825"/>
<dbReference type="InterPro" id="IPR050833">
    <property type="entry name" value="Poly_Biosynth_Transport"/>
</dbReference>
<comment type="subcellular location">
    <subcellularLocation>
        <location evidence="1">Cell membrane</location>
        <topology evidence="1">Multi-pass membrane protein</topology>
    </subcellularLocation>
</comment>
<name>A0A1Q9JF42_9FIRM</name>
<dbReference type="PANTHER" id="PTHR30250:SF21">
    <property type="entry name" value="LIPID II FLIPPASE MURJ"/>
    <property type="match status" value="1"/>
</dbReference>
<keyword evidence="4 6" id="KW-1133">Transmembrane helix</keyword>
<feature type="transmembrane region" description="Helical" evidence="6">
    <location>
        <begin position="162"/>
        <end position="180"/>
    </location>
</feature>
<feature type="transmembrane region" description="Helical" evidence="6">
    <location>
        <begin position="12"/>
        <end position="32"/>
    </location>
</feature>
<keyword evidence="5 6" id="KW-0472">Membrane</keyword>
<feature type="transmembrane region" description="Helical" evidence="6">
    <location>
        <begin position="283"/>
        <end position="306"/>
    </location>
</feature>
<protein>
    <submittedName>
        <fullName evidence="7">Uncharacterized protein</fullName>
    </submittedName>
</protein>